<proteinExistence type="predicted"/>
<name>A0A2A4FQM5_9SPHN</name>
<gene>
    <name evidence="1" type="ORF">COO09_23920</name>
</gene>
<dbReference type="EMBL" id="NWUF01000048">
    <property type="protein sequence ID" value="PCE39748.1"/>
    <property type="molecule type" value="Genomic_DNA"/>
</dbReference>
<comment type="caution">
    <text evidence="1">The sequence shown here is derived from an EMBL/GenBank/DDBJ whole genome shotgun (WGS) entry which is preliminary data.</text>
</comment>
<keyword evidence="2" id="KW-1185">Reference proteome</keyword>
<evidence type="ECO:0000313" key="2">
    <source>
        <dbReference type="Proteomes" id="UP000218934"/>
    </source>
</evidence>
<dbReference type="OrthoDB" id="581420at2"/>
<reference evidence="1 2" key="1">
    <citation type="submission" date="2017-09" db="EMBL/GenBank/DDBJ databases">
        <title>The Catabolism of 3,6-Dichlorosalicylic acid is Initiated by the Cytochrome P450 Monooxygenase DsmABC in Rhizorhabdus dicambivorans Ndbn-20.</title>
        <authorList>
            <person name="Na L."/>
        </authorList>
    </citation>
    <scope>NUCLEOTIDE SEQUENCE [LARGE SCALE GENOMIC DNA]</scope>
    <source>
        <strain evidence="1 2">Ndbn-20m</strain>
    </source>
</reference>
<dbReference type="KEGG" id="rdi:CMV14_18750"/>
<organism evidence="1 2">
    <name type="scientific">Rhizorhabdus dicambivorans</name>
    <dbReference type="NCBI Taxonomy" id="1850238"/>
    <lineage>
        <taxon>Bacteria</taxon>
        <taxon>Pseudomonadati</taxon>
        <taxon>Pseudomonadota</taxon>
        <taxon>Alphaproteobacteria</taxon>
        <taxon>Sphingomonadales</taxon>
        <taxon>Sphingomonadaceae</taxon>
        <taxon>Rhizorhabdus</taxon>
    </lineage>
</organism>
<accession>A0A2A4FQM5</accession>
<evidence type="ECO:0008006" key="3">
    <source>
        <dbReference type="Google" id="ProtNLM"/>
    </source>
</evidence>
<protein>
    <recommendedName>
        <fullName evidence="3">Glycosyl transferase family 11</fullName>
    </recommendedName>
</protein>
<sequence length="290" mass="32318">MSAGSSVRERLSVGDRMAIEGPLHKAVLSALDFGVVRSPGSDFGNLLFPIARSLIGQATMGGTLVYPTMRQIKIGTYLRREPDKRTYGGIVRGRSMADWRIWIESMARRQVDEDAVAADDVTITYTGLKKFFHDLVGYEALISNWISTNRIDKAGDRMPIDIGLHIRRGDFTENKTGSAGQSMQIPTHWYRQAFLHARDLLKIDRPRVVLFTDGDPARLASELNIENVEVDAADDALSSILNLSRARVIVGSRSTFSKWAVFLGGSVAIWDAAYDISPYWPVRPDKDIFL</sequence>
<dbReference type="RefSeq" id="WP_066969905.1">
    <property type="nucleotide sequence ID" value="NZ_NWUF01000048.1"/>
</dbReference>
<evidence type="ECO:0000313" key="1">
    <source>
        <dbReference type="EMBL" id="PCE39748.1"/>
    </source>
</evidence>
<dbReference type="AlphaFoldDB" id="A0A2A4FQM5"/>
<dbReference type="Proteomes" id="UP000218934">
    <property type="component" value="Unassembled WGS sequence"/>
</dbReference>